<gene>
    <name evidence="2" type="ORF">HLH28_01005</name>
</gene>
<protein>
    <submittedName>
        <fullName evidence="2">EVE domain-containing protein</fullName>
    </submittedName>
</protein>
<dbReference type="PANTHER" id="PTHR14087:SF7">
    <property type="entry name" value="THYMOCYTE NUCLEAR PROTEIN 1"/>
    <property type="match status" value="1"/>
</dbReference>
<dbReference type="InterPro" id="IPR002740">
    <property type="entry name" value="EVE_domain"/>
</dbReference>
<name>A0A7W4PJV0_9PROT</name>
<accession>A0A7W4PJV0</accession>
<feature type="domain" description="EVE" evidence="1">
    <location>
        <begin position="2"/>
        <end position="132"/>
    </location>
</feature>
<evidence type="ECO:0000313" key="2">
    <source>
        <dbReference type="EMBL" id="MBB2200168.1"/>
    </source>
</evidence>
<dbReference type="InterPro" id="IPR015947">
    <property type="entry name" value="PUA-like_sf"/>
</dbReference>
<dbReference type="Pfam" id="PF01878">
    <property type="entry name" value="EVE"/>
    <property type="match status" value="1"/>
</dbReference>
<comment type="caution">
    <text evidence="2">The sequence shown here is derived from an EMBL/GenBank/DDBJ whole genome shotgun (WGS) entry which is preliminary data.</text>
</comment>
<dbReference type="AlphaFoldDB" id="A0A7W4PJV0"/>
<dbReference type="Proteomes" id="UP000578030">
    <property type="component" value="Unassembled WGS sequence"/>
</dbReference>
<evidence type="ECO:0000313" key="3">
    <source>
        <dbReference type="Proteomes" id="UP000578030"/>
    </source>
</evidence>
<sequence>MAYWLVKSEPDAFSWDEQVAHGVEPWTGVRNHQAKRNMMAMKCGDLAFFYHSNIGKEIVGVVEIVREAYSDPTAESGGWICVDVRTVGPMPRPVTLATIKADPALADLALVRQSRLSVVPVSDAHWAHLCRMGEWERR</sequence>
<dbReference type="Gene3D" id="3.10.590.10">
    <property type="entry name" value="ph1033 like domains"/>
    <property type="match status" value="1"/>
</dbReference>
<dbReference type="CDD" id="cd21133">
    <property type="entry name" value="EVE"/>
    <property type="match status" value="1"/>
</dbReference>
<dbReference type="PANTHER" id="PTHR14087">
    <property type="entry name" value="THYMOCYTE NUCLEAR PROTEIN 1"/>
    <property type="match status" value="1"/>
</dbReference>
<proteinExistence type="predicted"/>
<dbReference type="EMBL" id="JABEQM010000001">
    <property type="protein sequence ID" value="MBB2200168.1"/>
    <property type="molecule type" value="Genomic_DNA"/>
</dbReference>
<organism evidence="2 3">
    <name type="scientific">Gluconacetobacter tumulisoli</name>
    <dbReference type="NCBI Taxonomy" id="1286189"/>
    <lineage>
        <taxon>Bacteria</taxon>
        <taxon>Pseudomonadati</taxon>
        <taxon>Pseudomonadota</taxon>
        <taxon>Alphaproteobacteria</taxon>
        <taxon>Acetobacterales</taxon>
        <taxon>Acetobacteraceae</taxon>
        <taxon>Gluconacetobacter</taxon>
    </lineage>
</organism>
<dbReference type="InterPro" id="IPR047197">
    <property type="entry name" value="THYN1-like_EVE"/>
</dbReference>
<dbReference type="SUPFAM" id="SSF88697">
    <property type="entry name" value="PUA domain-like"/>
    <property type="match status" value="1"/>
</dbReference>
<dbReference type="RefSeq" id="WP_182953292.1">
    <property type="nucleotide sequence ID" value="NZ_JABEQM010000001.1"/>
</dbReference>
<reference evidence="2 3" key="1">
    <citation type="submission" date="2020-04" db="EMBL/GenBank/DDBJ databases">
        <title>Description of novel Gluconacetobacter.</title>
        <authorList>
            <person name="Sombolestani A."/>
        </authorList>
    </citation>
    <scope>NUCLEOTIDE SEQUENCE [LARGE SCALE GENOMIC DNA]</scope>
    <source>
        <strain evidence="2 3">LMG 27802</strain>
    </source>
</reference>
<keyword evidence="3" id="KW-1185">Reference proteome</keyword>
<evidence type="ECO:0000259" key="1">
    <source>
        <dbReference type="Pfam" id="PF01878"/>
    </source>
</evidence>
<dbReference type="InterPro" id="IPR052181">
    <property type="entry name" value="5hmC_binding"/>
</dbReference>